<dbReference type="Proteomes" id="UP001331761">
    <property type="component" value="Unassembled WGS sequence"/>
</dbReference>
<sequence length="102" mass="11810">KLINSKVLQRCGYIKLDQTSMGSQCSSIIHRHHYSHTITSVETFTITTVGRCPFKAKDHFYTIDRFRHTRARKKPIKPVDRNASCVAESCSKARRHFSKATW</sequence>
<evidence type="ECO:0000313" key="1">
    <source>
        <dbReference type="EMBL" id="KAK5983958.1"/>
    </source>
</evidence>
<reference evidence="1 2" key="1">
    <citation type="submission" date="2019-10" db="EMBL/GenBank/DDBJ databases">
        <title>Assembly and Annotation for the nematode Trichostrongylus colubriformis.</title>
        <authorList>
            <person name="Martin J."/>
        </authorList>
    </citation>
    <scope>NUCLEOTIDE SEQUENCE [LARGE SCALE GENOMIC DNA]</scope>
    <source>
        <strain evidence="1">G859</strain>
        <tissue evidence="1">Whole worm</tissue>
    </source>
</reference>
<organism evidence="1 2">
    <name type="scientific">Trichostrongylus colubriformis</name>
    <name type="common">Black scour worm</name>
    <dbReference type="NCBI Taxonomy" id="6319"/>
    <lineage>
        <taxon>Eukaryota</taxon>
        <taxon>Metazoa</taxon>
        <taxon>Ecdysozoa</taxon>
        <taxon>Nematoda</taxon>
        <taxon>Chromadorea</taxon>
        <taxon>Rhabditida</taxon>
        <taxon>Rhabditina</taxon>
        <taxon>Rhabditomorpha</taxon>
        <taxon>Strongyloidea</taxon>
        <taxon>Trichostrongylidae</taxon>
        <taxon>Trichostrongylus</taxon>
    </lineage>
</organism>
<feature type="non-terminal residue" evidence="1">
    <location>
        <position position="1"/>
    </location>
</feature>
<accession>A0AAN8IUD4</accession>
<proteinExistence type="predicted"/>
<keyword evidence="2" id="KW-1185">Reference proteome</keyword>
<gene>
    <name evidence="1" type="ORF">GCK32_011625</name>
</gene>
<evidence type="ECO:0000313" key="2">
    <source>
        <dbReference type="Proteomes" id="UP001331761"/>
    </source>
</evidence>
<comment type="caution">
    <text evidence="1">The sequence shown here is derived from an EMBL/GenBank/DDBJ whole genome shotgun (WGS) entry which is preliminary data.</text>
</comment>
<protein>
    <submittedName>
        <fullName evidence="1">Uncharacterized protein</fullName>
    </submittedName>
</protein>
<dbReference type="EMBL" id="WIXE01003428">
    <property type="protein sequence ID" value="KAK5983958.1"/>
    <property type="molecule type" value="Genomic_DNA"/>
</dbReference>
<dbReference type="AlphaFoldDB" id="A0AAN8IUD4"/>
<name>A0AAN8IUD4_TRICO</name>